<gene>
    <name evidence="4" type="ORF">TDIS_1263</name>
</gene>
<dbReference type="PANTHER" id="PTHR41259:SF1">
    <property type="entry name" value="DOUBLE-STRAND BREAK REPAIR RAD50 ATPASE, PUTATIVE-RELATED"/>
    <property type="match status" value="1"/>
</dbReference>
<keyword evidence="1" id="KW-0175">Coiled coil</keyword>
<dbReference type="InterPro" id="IPR027417">
    <property type="entry name" value="P-loop_NTPase"/>
</dbReference>
<dbReference type="Gene3D" id="3.40.50.300">
    <property type="entry name" value="P-loop containing nucleotide triphosphate hydrolases"/>
    <property type="match status" value="2"/>
</dbReference>
<dbReference type="SUPFAM" id="SSF52540">
    <property type="entry name" value="P-loop containing nucleoside triphosphate hydrolases"/>
    <property type="match status" value="2"/>
</dbReference>
<dbReference type="CDD" id="cd00267">
    <property type="entry name" value="ABC_ATPase"/>
    <property type="match status" value="1"/>
</dbReference>
<evidence type="ECO:0000313" key="4">
    <source>
        <dbReference type="EMBL" id="OAQ20648.1"/>
    </source>
</evidence>
<sequence length="762" mass="89954">MRLLKVSFKNYKILEDREFEFKDNPFVFTAPNETGKSTLIEGIKDAFSLSPERLKAKRTEGKEIDPVLEVTFEIGEHTYTLKVNAQDGTVRLSGSDGTDLGRAKAIEDFLERKGYHFFPAVLNGLLVLKERDLATETGKGLKSLLDTVLKSASIEEVKKLLEDILIFQKGSTQRFKSRPFGKEEKSLKEELKRTEERLTETIKRHEEYRRNKEELEKTKAELEEKIKAKTALEAEIERDKRLLNYATFKETENKIKDLKKKIEDLEKQLKEYGQKEKEKLEEKEKLKRQENEVFEKINQLNRKKLELIKAEQELKDTNQKIKFLQEIEELNRKLGKFQNRSSKELRSDFLDWETYRRLCHRSRGIIRVLEAKDKVGVGDQAKLGPGEAYEFEGEALIRYRDLSLQIYTSQEIEKVKKKVEKLAKTYGSIETLEDLISLLEQKERLSTRFDTEEDLVRLREKARALSDKIKELENIDEEIEKKEKEREALSRRLEEVEKGLEEIQKRKSELEPKRQKFEDERDRQEEALKSLEKEIENLTLKEAKEFEEECSHLDLEDLKTKIEEKERRLEELREEIVELEKKKSLYEGLTQKEPDKKELDDLLFQKRELEEKLRRMLNMERVLRFGLEVLAELRGEINRRYLGEFESSVSDLFSRITYGNYTGVKFKTESLFFDGDTFKTKWRAIRKDGRSFPINELSDGTSSQLLLSARLALIRLFFDRKAFLLLDEPFAYFDHDRTQKTMEILHSLTKEGWQVIVMSAKG</sequence>
<feature type="coiled-coil region" evidence="1">
    <location>
        <begin position="184"/>
        <end position="340"/>
    </location>
</feature>
<name>A0A179D4W4_9BACT</name>
<dbReference type="RefSeq" id="WP_068670447.1">
    <property type="nucleotide sequence ID" value="NZ_LWLG01000008.1"/>
</dbReference>
<dbReference type="PANTHER" id="PTHR41259">
    <property type="entry name" value="DOUBLE-STRAND BREAK REPAIR RAD50 ATPASE, PUTATIVE-RELATED"/>
    <property type="match status" value="1"/>
</dbReference>
<reference evidence="4 5" key="1">
    <citation type="submission" date="2016-04" db="EMBL/GenBank/DDBJ databases">
        <title>Genome analysis of Thermosulfurimonas dismutans, the first thermophilic sulfur-disproportionating bacterium of the phylum Thermodesulfobacteria.</title>
        <authorList>
            <person name="Mardanov A.V."/>
            <person name="Beletsky A.V."/>
            <person name="Kadnikov V.V."/>
            <person name="Slobodkin A.I."/>
            <person name="Ravin N.V."/>
        </authorList>
    </citation>
    <scope>NUCLEOTIDE SEQUENCE [LARGE SCALE GENOMIC DNA]</scope>
    <source>
        <strain evidence="4 5">S95</strain>
    </source>
</reference>
<feature type="domain" description="ATPase AAA-type core" evidence="2">
    <location>
        <begin position="429"/>
        <end position="757"/>
    </location>
</feature>
<dbReference type="STRING" id="999894.TDIS_1263"/>
<dbReference type="InterPro" id="IPR003959">
    <property type="entry name" value="ATPase_AAA_core"/>
</dbReference>
<evidence type="ECO:0000259" key="2">
    <source>
        <dbReference type="Pfam" id="PF13304"/>
    </source>
</evidence>
<evidence type="ECO:0000313" key="5">
    <source>
        <dbReference type="Proteomes" id="UP000078390"/>
    </source>
</evidence>
<dbReference type="Proteomes" id="UP000078390">
    <property type="component" value="Unassembled WGS sequence"/>
</dbReference>
<dbReference type="AlphaFoldDB" id="A0A179D4W4"/>
<organism evidence="4 5">
    <name type="scientific">Thermosulfurimonas dismutans</name>
    <dbReference type="NCBI Taxonomy" id="999894"/>
    <lineage>
        <taxon>Bacteria</taxon>
        <taxon>Pseudomonadati</taxon>
        <taxon>Thermodesulfobacteriota</taxon>
        <taxon>Thermodesulfobacteria</taxon>
        <taxon>Thermodesulfobacteriales</taxon>
        <taxon>Thermodesulfobacteriaceae</taxon>
        <taxon>Thermosulfurimonas</taxon>
    </lineage>
</organism>
<evidence type="ECO:0000256" key="1">
    <source>
        <dbReference type="SAM" id="Coils"/>
    </source>
</evidence>
<protein>
    <submittedName>
        <fullName evidence="4">Uncharacterized protein</fullName>
    </submittedName>
</protein>
<comment type="caution">
    <text evidence="4">The sequence shown here is derived from an EMBL/GenBank/DDBJ whole genome shotgun (WGS) entry which is preliminary data.</text>
</comment>
<dbReference type="OrthoDB" id="9764467at2"/>
<proteinExistence type="predicted"/>
<feature type="domain" description="Rad50/SbcC-type AAA" evidence="3">
    <location>
        <begin position="5"/>
        <end position="270"/>
    </location>
</feature>
<evidence type="ECO:0000259" key="3">
    <source>
        <dbReference type="Pfam" id="PF13476"/>
    </source>
</evidence>
<dbReference type="Pfam" id="PF13476">
    <property type="entry name" value="AAA_23"/>
    <property type="match status" value="1"/>
</dbReference>
<accession>A0A179D4W4</accession>
<dbReference type="Pfam" id="PF13304">
    <property type="entry name" value="AAA_21"/>
    <property type="match status" value="1"/>
</dbReference>
<dbReference type="InterPro" id="IPR038729">
    <property type="entry name" value="Rad50/SbcC_AAA"/>
</dbReference>
<feature type="coiled-coil region" evidence="1">
    <location>
        <begin position="455"/>
        <end position="619"/>
    </location>
</feature>
<keyword evidence="5" id="KW-1185">Reference proteome</keyword>
<dbReference type="EMBL" id="LWLG01000008">
    <property type="protein sequence ID" value="OAQ20648.1"/>
    <property type="molecule type" value="Genomic_DNA"/>
</dbReference>